<evidence type="ECO:0000313" key="3">
    <source>
        <dbReference type="Proteomes" id="UP001321018"/>
    </source>
</evidence>
<proteinExistence type="predicted"/>
<dbReference type="Pfam" id="PF01370">
    <property type="entry name" value="Epimerase"/>
    <property type="match status" value="1"/>
</dbReference>
<dbReference type="RefSeq" id="WP_338005112.1">
    <property type="nucleotide sequence ID" value="NZ_JAOPKA010000014.1"/>
</dbReference>
<dbReference type="Proteomes" id="UP001321018">
    <property type="component" value="Unassembled WGS sequence"/>
</dbReference>
<dbReference type="InterPro" id="IPR050177">
    <property type="entry name" value="Lipid_A_modif_metabolic_enz"/>
</dbReference>
<reference evidence="2" key="1">
    <citation type="submission" date="2022-09" db="EMBL/GenBank/DDBJ databases">
        <title>Enrichment on poylsaccharides allowed isolation of novel metabolic and taxonomic groups of Haloarchaea.</title>
        <authorList>
            <person name="Sorokin D.Y."/>
            <person name="Elcheninov A.G."/>
            <person name="Khizhniak T.V."/>
            <person name="Kolganova T.V."/>
            <person name="Kublanov I.V."/>
        </authorList>
    </citation>
    <scope>NUCLEOTIDE SEQUENCE</scope>
    <source>
        <strain evidence="2">AArc-xg1-1</strain>
    </source>
</reference>
<evidence type="ECO:0000259" key="1">
    <source>
        <dbReference type="Pfam" id="PF01370"/>
    </source>
</evidence>
<dbReference type="PANTHER" id="PTHR43245">
    <property type="entry name" value="BIFUNCTIONAL POLYMYXIN RESISTANCE PROTEIN ARNA"/>
    <property type="match status" value="1"/>
</dbReference>
<protein>
    <submittedName>
        <fullName evidence="2">NAD(P)-dependent oxidoreductase</fullName>
    </submittedName>
</protein>
<gene>
    <name evidence="2" type="ORF">OB960_18055</name>
</gene>
<organism evidence="2 3">
    <name type="scientific">Natronoglomus mannanivorans</name>
    <dbReference type="NCBI Taxonomy" id="2979990"/>
    <lineage>
        <taxon>Archaea</taxon>
        <taxon>Methanobacteriati</taxon>
        <taxon>Methanobacteriota</taxon>
        <taxon>Stenosarchaea group</taxon>
        <taxon>Halobacteria</taxon>
        <taxon>Halobacteriales</taxon>
        <taxon>Natrialbaceae</taxon>
        <taxon>Natronoglomus</taxon>
    </lineage>
</organism>
<dbReference type="AlphaFoldDB" id="A0AAP2Z1T0"/>
<dbReference type="InterPro" id="IPR036291">
    <property type="entry name" value="NAD(P)-bd_dom_sf"/>
</dbReference>
<comment type="caution">
    <text evidence="2">The sequence shown here is derived from an EMBL/GenBank/DDBJ whole genome shotgun (WGS) entry which is preliminary data.</text>
</comment>
<dbReference type="InterPro" id="IPR001509">
    <property type="entry name" value="Epimerase_deHydtase"/>
</dbReference>
<sequence length="276" mass="31269">MNVLLTGANGIVGTAITDALGDRSEYSITGLDIQAHPDRETVVADVAEYDRIRPAFDGIDAVVHMAVYPPGFVDESWEDILRVNVRGTRNVLRAAADAEVESVVFGSSNHVVGMYEREYAPDIYDPNVDLTIDHTDPVRPDSTYAVSKLFGEHDGRFFVETNEYPKRFYALRIASMRPASEDHPYASAERGVEDGKWDRDSDEYRQKVARLKALWFSRRDCGHMIDRMLQDETVTYDVFYGISDNDRRWLDIDHARAVLGYEPRDNGDEWDGPPSV</sequence>
<dbReference type="Gene3D" id="3.40.50.720">
    <property type="entry name" value="NAD(P)-binding Rossmann-like Domain"/>
    <property type="match status" value="1"/>
</dbReference>
<dbReference type="EMBL" id="JAOPKA010000014">
    <property type="protein sequence ID" value="MCU4743295.1"/>
    <property type="molecule type" value="Genomic_DNA"/>
</dbReference>
<dbReference type="SUPFAM" id="SSF51735">
    <property type="entry name" value="NAD(P)-binding Rossmann-fold domains"/>
    <property type="match status" value="1"/>
</dbReference>
<accession>A0AAP2Z1T0</accession>
<name>A0AAP2Z1T0_9EURY</name>
<feature type="domain" description="NAD-dependent epimerase/dehydratase" evidence="1">
    <location>
        <begin position="3"/>
        <end position="155"/>
    </location>
</feature>
<dbReference type="PANTHER" id="PTHR43245:SF55">
    <property type="entry name" value="NAD(P)-BINDING DOMAIN-CONTAINING PROTEIN"/>
    <property type="match status" value="1"/>
</dbReference>
<evidence type="ECO:0000313" key="2">
    <source>
        <dbReference type="EMBL" id="MCU4743295.1"/>
    </source>
</evidence>